<dbReference type="Pfam" id="PF13021">
    <property type="entry name" value="DUF3885"/>
    <property type="match status" value="1"/>
</dbReference>
<reference evidence="2" key="1">
    <citation type="journal article" date="2015" name="Genome Announc.">
        <title>Draft Genome Sequence of Tolypothrix boutellei Strain VB521301.</title>
        <authorList>
            <person name="Chandrababunaidu M.M."/>
            <person name="Singh D."/>
            <person name="Sen D."/>
            <person name="Bhan S."/>
            <person name="Das S."/>
            <person name="Gupta A."/>
            <person name="Adhikary S.P."/>
            <person name="Tripathy S."/>
        </authorList>
    </citation>
    <scope>NUCLEOTIDE SEQUENCE</scope>
    <source>
        <strain evidence="2">VB521301</strain>
    </source>
</reference>
<dbReference type="STRING" id="1479485.DA73_0201530"/>
<dbReference type="AlphaFoldDB" id="A0A0C1REL8"/>
<comment type="caution">
    <text evidence="2">The sequence shown here is derived from an EMBL/GenBank/DDBJ whole genome shotgun (WGS) entry which is preliminary data.</text>
</comment>
<dbReference type="OrthoDB" id="8783685at2"/>
<dbReference type="InterPro" id="IPR024976">
    <property type="entry name" value="DUF3885"/>
</dbReference>
<organism evidence="2">
    <name type="scientific">Tolypothrix bouteillei VB521301</name>
    <dbReference type="NCBI Taxonomy" id="1479485"/>
    <lineage>
        <taxon>Bacteria</taxon>
        <taxon>Bacillati</taxon>
        <taxon>Cyanobacteriota</taxon>
        <taxon>Cyanophyceae</taxon>
        <taxon>Nostocales</taxon>
        <taxon>Tolypothrichaceae</taxon>
        <taxon>Tolypothrix</taxon>
    </lineage>
</organism>
<sequence>MKEYQQWWQKFYGADPPVAHLLRSKIPDRWLRIHSLPESKRYAQTPDEYEILLSRHNTVATEVLGVQTRCQLFVSQYGEHPQSSVDTQDVPQLEDLAFTFFDSLVDPTEPEMIMNIWCAPVLWSSGQFDNLIKAVADYNAPFILFASLLTGEVYHPYDGGADLFVSSNKRQSELKQQYTQWLSKSPSGL</sequence>
<name>A0A0C1REL8_9CYAN</name>
<gene>
    <name evidence="2" type="ORF">DA73_0201530</name>
</gene>
<evidence type="ECO:0000259" key="1">
    <source>
        <dbReference type="Pfam" id="PF13021"/>
    </source>
</evidence>
<protein>
    <recommendedName>
        <fullName evidence="1">DUF3885 domain-containing protein</fullName>
    </recommendedName>
</protein>
<accession>A0A0C1REL8</accession>
<dbReference type="EMBL" id="JHEG02000001">
    <property type="protein sequence ID" value="KIE14033.1"/>
    <property type="molecule type" value="Genomic_DNA"/>
</dbReference>
<feature type="domain" description="DUF3885" evidence="1">
    <location>
        <begin position="19"/>
        <end position="184"/>
    </location>
</feature>
<proteinExistence type="predicted"/>
<evidence type="ECO:0000313" key="2">
    <source>
        <dbReference type="EMBL" id="KIE14033.1"/>
    </source>
</evidence>